<evidence type="ECO:0000313" key="5">
    <source>
        <dbReference type="EMBL" id="TPW75931.1"/>
    </source>
</evidence>
<dbReference type="OrthoDB" id="5111455at2"/>
<keyword evidence="4" id="KW-0472">Membrane</keyword>
<name>A0A506XT94_9MICO</name>
<dbReference type="PROSITE" id="PS50005">
    <property type="entry name" value="TPR"/>
    <property type="match status" value="1"/>
</dbReference>
<keyword evidence="4" id="KW-1133">Transmembrane helix</keyword>
<evidence type="ECO:0000313" key="6">
    <source>
        <dbReference type="Proteomes" id="UP000316252"/>
    </source>
</evidence>
<dbReference type="InterPro" id="IPR013105">
    <property type="entry name" value="TPR_2"/>
</dbReference>
<feature type="transmembrane region" description="Helical" evidence="4">
    <location>
        <begin position="211"/>
        <end position="234"/>
    </location>
</feature>
<dbReference type="InterPro" id="IPR019734">
    <property type="entry name" value="TPR_rpt"/>
</dbReference>
<organism evidence="5 6">
    <name type="scientific">Schumannella soli</name>
    <dbReference type="NCBI Taxonomy" id="2590779"/>
    <lineage>
        <taxon>Bacteria</taxon>
        <taxon>Bacillati</taxon>
        <taxon>Actinomycetota</taxon>
        <taxon>Actinomycetes</taxon>
        <taxon>Micrococcales</taxon>
        <taxon>Microbacteriaceae</taxon>
        <taxon>Schumannella</taxon>
    </lineage>
</organism>
<evidence type="ECO:0000256" key="4">
    <source>
        <dbReference type="SAM" id="Phobius"/>
    </source>
</evidence>
<feature type="transmembrane region" description="Helical" evidence="4">
    <location>
        <begin position="246"/>
        <end position="269"/>
    </location>
</feature>
<dbReference type="SUPFAM" id="SSF48452">
    <property type="entry name" value="TPR-like"/>
    <property type="match status" value="1"/>
</dbReference>
<protein>
    <submittedName>
        <fullName evidence="5">Tetratricopeptide repeat protein</fullName>
    </submittedName>
</protein>
<dbReference type="AlphaFoldDB" id="A0A506XT94"/>
<feature type="transmembrane region" description="Helical" evidence="4">
    <location>
        <begin position="290"/>
        <end position="310"/>
    </location>
</feature>
<keyword evidence="2 3" id="KW-0802">TPR repeat</keyword>
<reference evidence="5 6" key="1">
    <citation type="submission" date="2019-06" db="EMBL/GenBank/DDBJ databases">
        <authorList>
            <person name="Li F."/>
        </authorList>
    </citation>
    <scope>NUCLEOTIDE SEQUENCE [LARGE SCALE GENOMIC DNA]</scope>
    <source>
        <strain evidence="5 6">10F1D-1</strain>
    </source>
</reference>
<dbReference type="Pfam" id="PF07719">
    <property type="entry name" value="TPR_2"/>
    <property type="match status" value="1"/>
</dbReference>
<feature type="transmembrane region" description="Helical" evidence="4">
    <location>
        <begin position="316"/>
        <end position="336"/>
    </location>
</feature>
<dbReference type="Pfam" id="PF14559">
    <property type="entry name" value="TPR_19"/>
    <property type="match status" value="1"/>
</dbReference>
<sequence length="350" mass="37789">MSDRLDRAQALLAAGRPHDALQEIGAHLREFPDDPWAMLVAADAYRQTGRAEEALRMAQTAVSRVPDDADAWRVLAHAQAGTGRHREALESAIRCADLAPQEWASHATVAVIATEIPSRRDMAIQAGTTACSLAPNEPQAHFVLGNAYLERQNWRAAEHEYRAVLALDPHDEGAQHNLAVVQLQRDPAGAALELSRLSAVDAAGGLARHNLLVALGNLVTQAHAVIFFGLFLAVQVLRFGDLPRDAARVLLILLGLSALGGTVFLAVRARRRLGSRFRPLAKLVLHADRLLAAWVVLMGGALLALLVSGALPPMAWPWAIGVGGSLVLTSVILGVVRRRRQRRRREALSA</sequence>
<keyword evidence="4" id="KW-0812">Transmembrane</keyword>
<dbReference type="PANTHER" id="PTHR45586">
    <property type="entry name" value="TPR REPEAT-CONTAINING PROTEIN PA4667"/>
    <property type="match status" value="1"/>
</dbReference>
<dbReference type="InterPro" id="IPR051012">
    <property type="entry name" value="CellSynth/LPSAsmb/PSIAsmb"/>
</dbReference>
<dbReference type="SMART" id="SM00028">
    <property type="entry name" value="TPR"/>
    <property type="match status" value="4"/>
</dbReference>
<feature type="repeat" description="TPR" evidence="3">
    <location>
        <begin position="138"/>
        <end position="171"/>
    </location>
</feature>
<dbReference type="InterPro" id="IPR011990">
    <property type="entry name" value="TPR-like_helical_dom_sf"/>
</dbReference>
<evidence type="ECO:0000256" key="3">
    <source>
        <dbReference type="PROSITE-ProRule" id="PRU00339"/>
    </source>
</evidence>
<evidence type="ECO:0000256" key="2">
    <source>
        <dbReference type="ARBA" id="ARBA00022803"/>
    </source>
</evidence>
<evidence type="ECO:0000256" key="1">
    <source>
        <dbReference type="ARBA" id="ARBA00022737"/>
    </source>
</evidence>
<keyword evidence="6" id="KW-1185">Reference proteome</keyword>
<proteinExistence type="predicted"/>
<dbReference type="Gene3D" id="1.25.40.10">
    <property type="entry name" value="Tetratricopeptide repeat domain"/>
    <property type="match status" value="2"/>
</dbReference>
<dbReference type="EMBL" id="VHQG01000002">
    <property type="protein sequence ID" value="TPW75931.1"/>
    <property type="molecule type" value="Genomic_DNA"/>
</dbReference>
<comment type="caution">
    <text evidence="5">The sequence shown here is derived from an EMBL/GenBank/DDBJ whole genome shotgun (WGS) entry which is preliminary data.</text>
</comment>
<accession>A0A506XT94</accession>
<dbReference type="PANTHER" id="PTHR45586:SF1">
    <property type="entry name" value="LIPOPOLYSACCHARIDE ASSEMBLY PROTEIN B"/>
    <property type="match status" value="1"/>
</dbReference>
<keyword evidence="1" id="KW-0677">Repeat</keyword>
<dbReference type="RefSeq" id="WP_141163289.1">
    <property type="nucleotide sequence ID" value="NZ_VHQG01000002.1"/>
</dbReference>
<gene>
    <name evidence="5" type="ORF">FJ657_08795</name>
</gene>
<dbReference type="Proteomes" id="UP000316252">
    <property type="component" value="Unassembled WGS sequence"/>
</dbReference>